<feature type="transmembrane region" description="Helical" evidence="1">
    <location>
        <begin position="150"/>
        <end position="175"/>
    </location>
</feature>
<dbReference type="RefSeq" id="WP_207394971.1">
    <property type="nucleotide sequence ID" value="NZ_JABRWO010000001.1"/>
</dbReference>
<evidence type="ECO:0000313" key="3">
    <source>
        <dbReference type="Proteomes" id="UP000551616"/>
    </source>
</evidence>
<dbReference type="EMBL" id="JABRWO010000001">
    <property type="protein sequence ID" value="MBA2113504.1"/>
    <property type="molecule type" value="Genomic_DNA"/>
</dbReference>
<keyword evidence="1" id="KW-1133">Transmembrane helix</keyword>
<feature type="transmembrane region" description="Helical" evidence="1">
    <location>
        <begin position="37"/>
        <end position="59"/>
    </location>
</feature>
<comment type="caution">
    <text evidence="2">The sequence shown here is derived from an EMBL/GenBank/DDBJ whole genome shotgun (WGS) entry which is preliminary data.</text>
</comment>
<evidence type="ECO:0000313" key="2">
    <source>
        <dbReference type="EMBL" id="MBA2113504.1"/>
    </source>
</evidence>
<dbReference type="AlphaFoldDB" id="A0A7V8V241"/>
<reference evidence="2 3" key="1">
    <citation type="submission" date="2020-05" db="EMBL/GenBank/DDBJ databases">
        <title>Bremerella alba sp. nov., a novel planctomycete isolated from the surface of the macroalga Fucus spiralis.</title>
        <authorList>
            <person name="Godinho O."/>
            <person name="Botelho R."/>
            <person name="Albuquerque L."/>
            <person name="Wiegand S."/>
            <person name="Da Costa M.S."/>
            <person name="Lobo-Da-Cunha A."/>
            <person name="Jogler C."/>
            <person name="Lage O.M."/>
        </authorList>
    </citation>
    <scope>NUCLEOTIDE SEQUENCE [LARGE SCALE GENOMIC DNA]</scope>
    <source>
        <strain evidence="2 3">FF15</strain>
    </source>
</reference>
<keyword evidence="1" id="KW-0472">Membrane</keyword>
<feature type="transmembrane region" description="Helical" evidence="1">
    <location>
        <begin position="182"/>
        <end position="200"/>
    </location>
</feature>
<organism evidence="2 3">
    <name type="scientific">Bremerella alba</name>
    <dbReference type="NCBI Taxonomy" id="980252"/>
    <lineage>
        <taxon>Bacteria</taxon>
        <taxon>Pseudomonadati</taxon>
        <taxon>Planctomycetota</taxon>
        <taxon>Planctomycetia</taxon>
        <taxon>Pirellulales</taxon>
        <taxon>Pirellulaceae</taxon>
        <taxon>Bremerella</taxon>
    </lineage>
</organism>
<feature type="transmembrane region" description="Helical" evidence="1">
    <location>
        <begin position="212"/>
        <end position="232"/>
    </location>
</feature>
<protein>
    <submittedName>
        <fullName evidence="2">Uncharacterized protein</fullName>
    </submittedName>
</protein>
<gene>
    <name evidence="2" type="ORF">HOV93_06530</name>
</gene>
<feature type="transmembrane region" description="Helical" evidence="1">
    <location>
        <begin position="12"/>
        <end position="31"/>
    </location>
</feature>
<dbReference type="Proteomes" id="UP000551616">
    <property type="component" value="Unassembled WGS sequence"/>
</dbReference>
<feature type="transmembrane region" description="Helical" evidence="1">
    <location>
        <begin position="71"/>
        <end position="90"/>
    </location>
</feature>
<sequence length="257" mass="28088">MNDKRYDRVSFYFVLLTAFLNFALSTSVINLEQGPATVFLTMCILGLSLGQMTLCLILLMQDASSWKLPSAGFIVSLLFGLTVTLSSWGAPFDRVLVILLATLFFGIAPVAIYRVVFVGMQVQFSLSLLFGLMTLVTIACAVAIQVNLDWGWFLTFIFYFLGTAVPIPLAGFMLVARRTISMRRYVTIMSLLVVISVIMAASTERSTGDISLVAQIAGFMSLYLLGGGVVILREAKSQRPPQQSELLQPSGDPIAVD</sequence>
<feature type="transmembrane region" description="Helical" evidence="1">
    <location>
        <begin position="124"/>
        <end position="144"/>
    </location>
</feature>
<name>A0A7V8V241_9BACT</name>
<proteinExistence type="predicted"/>
<keyword evidence="1" id="KW-0812">Transmembrane</keyword>
<evidence type="ECO:0000256" key="1">
    <source>
        <dbReference type="SAM" id="Phobius"/>
    </source>
</evidence>
<feature type="transmembrane region" description="Helical" evidence="1">
    <location>
        <begin position="96"/>
        <end position="117"/>
    </location>
</feature>
<accession>A0A7V8V241</accession>
<keyword evidence="3" id="KW-1185">Reference proteome</keyword>